<organism evidence="1">
    <name type="scientific">mine drainage metagenome</name>
    <dbReference type="NCBI Taxonomy" id="410659"/>
    <lineage>
        <taxon>unclassified sequences</taxon>
        <taxon>metagenomes</taxon>
        <taxon>ecological metagenomes</taxon>
    </lineage>
</organism>
<accession>A0A1J5QDZ0</accession>
<comment type="caution">
    <text evidence="1">The sequence shown here is derived from an EMBL/GenBank/DDBJ whole genome shotgun (WGS) entry which is preliminary data.</text>
</comment>
<dbReference type="EMBL" id="MLJW01001443">
    <property type="protein sequence ID" value="OIQ78231.1"/>
    <property type="molecule type" value="Genomic_DNA"/>
</dbReference>
<reference evidence="1" key="1">
    <citation type="submission" date="2016-10" db="EMBL/GenBank/DDBJ databases">
        <title>Sequence of Gallionella enrichment culture.</title>
        <authorList>
            <person name="Poehlein A."/>
            <person name="Muehling M."/>
            <person name="Daniel R."/>
        </authorList>
    </citation>
    <scope>NUCLEOTIDE SEQUENCE</scope>
</reference>
<sequence>MPFDLLQRNHISPGYGFGNARQIVVTVAAEAILNIVTDKLHVIPRKPMPQLGNTAVVESPNLRIPWCPVSYADNIRSVIPGHPVT</sequence>
<name>A0A1J5QDZ0_9ZZZZ</name>
<evidence type="ECO:0000313" key="1">
    <source>
        <dbReference type="EMBL" id="OIQ78231.1"/>
    </source>
</evidence>
<protein>
    <submittedName>
        <fullName evidence="1">Uncharacterized protein</fullName>
    </submittedName>
</protein>
<dbReference type="AlphaFoldDB" id="A0A1J5QDZ0"/>
<proteinExistence type="predicted"/>
<gene>
    <name evidence="1" type="ORF">GALL_400730</name>
</gene>